<keyword evidence="1" id="KW-0808">Transferase</keyword>
<proteinExistence type="predicted"/>
<keyword evidence="2" id="KW-1185">Reference proteome</keyword>
<dbReference type="Pfam" id="PF13671">
    <property type="entry name" value="AAA_33"/>
    <property type="match status" value="1"/>
</dbReference>
<keyword evidence="1" id="KW-0418">Kinase</keyword>
<name>A0A8J3YH26_9ACTN</name>
<evidence type="ECO:0000313" key="2">
    <source>
        <dbReference type="Proteomes" id="UP000619260"/>
    </source>
</evidence>
<dbReference type="InterPro" id="IPR027417">
    <property type="entry name" value="P-loop_NTPase"/>
</dbReference>
<organism evidence="1 2">
    <name type="scientific">Virgisporangium aliadipatigenens</name>
    <dbReference type="NCBI Taxonomy" id="741659"/>
    <lineage>
        <taxon>Bacteria</taxon>
        <taxon>Bacillati</taxon>
        <taxon>Actinomycetota</taxon>
        <taxon>Actinomycetes</taxon>
        <taxon>Micromonosporales</taxon>
        <taxon>Micromonosporaceae</taxon>
        <taxon>Virgisporangium</taxon>
    </lineage>
</organism>
<sequence length="169" mass="18289">MLVVMSGLPGSGKSTVAQRLGRALPAPVVSVDPIEAALWRAGVDRAQPTGLAAYVAAGAVASDILALEQDVIVDAVNHASQARAQWRGLAARHGLAVRWIEVICSDRALHRRRLESRRRDIAGFREPTWESVEARRAGFLSWEDERLVLDACEPLDANVARALAHLTVS</sequence>
<dbReference type="PANTHER" id="PTHR37807:SF3">
    <property type="entry name" value="OS07G0160300 PROTEIN"/>
    <property type="match status" value="1"/>
</dbReference>
<dbReference type="AlphaFoldDB" id="A0A8J3YH26"/>
<protein>
    <submittedName>
        <fullName evidence="1">Adenylyl-sulfate kinase</fullName>
    </submittedName>
</protein>
<dbReference type="PANTHER" id="PTHR37807">
    <property type="entry name" value="OS07G0160300 PROTEIN"/>
    <property type="match status" value="1"/>
</dbReference>
<dbReference type="Gene3D" id="3.40.50.300">
    <property type="entry name" value="P-loop containing nucleotide triphosphate hydrolases"/>
    <property type="match status" value="1"/>
</dbReference>
<reference evidence="1" key="1">
    <citation type="submission" date="2021-01" db="EMBL/GenBank/DDBJ databases">
        <title>Whole genome shotgun sequence of Virgisporangium aliadipatigenens NBRC 105644.</title>
        <authorList>
            <person name="Komaki H."/>
            <person name="Tamura T."/>
        </authorList>
    </citation>
    <scope>NUCLEOTIDE SEQUENCE</scope>
    <source>
        <strain evidence="1">NBRC 105644</strain>
    </source>
</reference>
<comment type="caution">
    <text evidence="1">The sequence shown here is derived from an EMBL/GenBank/DDBJ whole genome shotgun (WGS) entry which is preliminary data.</text>
</comment>
<dbReference type="Proteomes" id="UP000619260">
    <property type="component" value="Unassembled WGS sequence"/>
</dbReference>
<dbReference type="EMBL" id="BOPF01000002">
    <property type="protein sequence ID" value="GIJ43875.1"/>
    <property type="molecule type" value="Genomic_DNA"/>
</dbReference>
<dbReference type="SUPFAM" id="SSF52540">
    <property type="entry name" value="P-loop containing nucleoside triphosphate hydrolases"/>
    <property type="match status" value="1"/>
</dbReference>
<dbReference type="RefSeq" id="WP_203897407.1">
    <property type="nucleotide sequence ID" value="NZ_BOPF01000002.1"/>
</dbReference>
<dbReference type="GO" id="GO:0016301">
    <property type="term" value="F:kinase activity"/>
    <property type="evidence" value="ECO:0007669"/>
    <property type="project" value="UniProtKB-KW"/>
</dbReference>
<accession>A0A8J3YH26</accession>
<evidence type="ECO:0000313" key="1">
    <source>
        <dbReference type="EMBL" id="GIJ43875.1"/>
    </source>
</evidence>
<gene>
    <name evidence="1" type="ORF">Val02_07610</name>
</gene>